<organism evidence="2 3">
    <name type="scientific">Yoonia ponticola</name>
    <dbReference type="NCBI Taxonomy" id="1524255"/>
    <lineage>
        <taxon>Bacteria</taxon>
        <taxon>Pseudomonadati</taxon>
        <taxon>Pseudomonadota</taxon>
        <taxon>Alphaproteobacteria</taxon>
        <taxon>Rhodobacterales</taxon>
        <taxon>Paracoccaceae</taxon>
        <taxon>Yoonia</taxon>
    </lineage>
</organism>
<accession>A0A7W9BK25</accession>
<comment type="caution">
    <text evidence="2">The sequence shown here is derived from an EMBL/GenBank/DDBJ whole genome shotgun (WGS) entry which is preliminary data.</text>
</comment>
<proteinExistence type="predicted"/>
<evidence type="ECO:0000256" key="1">
    <source>
        <dbReference type="SAM" id="MobiDB-lite"/>
    </source>
</evidence>
<sequence length="59" mass="6225">MTSKNSNAATVTRTAKTGQYVVRKSGGATSTHTVKSESSAAISKSVTKNRDALQRLANR</sequence>
<gene>
    <name evidence="2" type="ORF">FHS72_001616</name>
</gene>
<evidence type="ECO:0000313" key="3">
    <source>
        <dbReference type="Proteomes" id="UP000535415"/>
    </source>
</evidence>
<name>A0A7W9BK25_9RHOB</name>
<reference evidence="2 3" key="1">
    <citation type="submission" date="2020-08" db="EMBL/GenBank/DDBJ databases">
        <title>Genomic Encyclopedia of Type Strains, Phase IV (KMG-IV): sequencing the most valuable type-strain genomes for metagenomic binning, comparative biology and taxonomic classification.</title>
        <authorList>
            <person name="Goeker M."/>
        </authorList>
    </citation>
    <scope>NUCLEOTIDE SEQUENCE [LARGE SCALE GENOMIC DNA]</scope>
    <source>
        <strain evidence="2 3">DSM 101064</strain>
    </source>
</reference>
<evidence type="ECO:0000313" key="2">
    <source>
        <dbReference type="EMBL" id="MBB5721992.1"/>
    </source>
</evidence>
<protein>
    <submittedName>
        <fullName evidence="2">Uncharacterized protein</fullName>
    </submittedName>
</protein>
<dbReference type="AlphaFoldDB" id="A0A7W9BK25"/>
<keyword evidence="3" id="KW-1185">Reference proteome</keyword>
<dbReference type="Proteomes" id="UP000535415">
    <property type="component" value="Unassembled WGS sequence"/>
</dbReference>
<feature type="compositionally biased region" description="Polar residues" evidence="1">
    <location>
        <begin position="27"/>
        <end position="46"/>
    </location>
</feature>
<feature type="region of interest" description="Disordered" evidence="1">
    <location>
        <begin position="22"/>
        <end position="59"/>
    </location>
</feature>
<dbReference type="EMBL" id="JACIJM010000004">
    <property type="protein sequence ID" value="MBB5721992.1"/>
    <property type="molecule type" value="Genomic_DNA"/>
</dbReference>